<reference evidence="1 2" key="1">
    <citation type="submission" date="2016-10" db="EMBL/GenBank/DDBJ databases">
        <authorList>
            <person name="de Groot N.N."/>
        </authorList>
    </citation>
    <scope>NUCLEOTIDE SEQUENCE [LARGE SCALE GENOMIC DNA]</scope>
    <source>
        <strain evidence="1 2">Nm1</strain>
    </source>
</reference>
<feature type="non-terminal residue" evidence="1">
    <location>
        <position position="66"/>
    </location>
</feature>
<evidence type="ECO:0000313" key="1">
    <source>
        <dbReference type="EMBL" id="SDY56780.1"/>
    </source>
</evidence>
<keyword evidence="2" id="KW-1185">Reference proteome</keyword>
<dbReference type="EMBL" id="FNOY01000043">
    <property type="protein sequence ID" value="SDY56780.1"/>
    <property type="molecule type" value="Genomic_DNA"/>
</dbReference>
<dbReference type="AlphaFoldDB" id="A0A1H3KXH2"/>
<sequence length="66" mass="7488">MWRGEDVITGPIIKRNATEVIVIIRVHSCAFVVLAVDTLSSVKQNLHISALYFEKLVTIKRHVVMQ</sequence>
<dbReference type="Proteomes" id="UP000198640">
    <property type="component" value="Unassembled WGS sequence"/>
</dbReference>
<gene>
    <name evidence="1" type="ORF">SAMN05421881_104328</name>
</gene>
<proteinExistence type="predicted"/>
<dbReference type="STRING" id="44576.SAMN05421881_104328"/>
<evidence type="ECO:0000313" key="2">
    <source>
        <dbReference type="Proteomes" id="UP000198640"/>
    </source>
</evidence>
<dbReference type="RefSeq" id="WP_218132810.1">
    <property type="nucleotide sequence ID" value="NZ_FNOY01000043.1"/>
</dbReference>
<organism evidence="1 2">
    <name type="scientific">Nitrosomonas halophila</name>
    <dbReference type="NCBI Taxonomy" id="44576"/>
    <lineage>
        <taxon>Bacteria</taxon>
        <taxon>Pseudomonadati</taxon>
        <taxon>Pseudomonadota</taxon>
        <taxon>Betaproteobacteria</taxon>
        <taxon>Nitrosomonadales</taxon>
        <taxon>Nitrosomonadaceae</taxon>
        <taxon>Nitrosomonas</taxon>
    </lineage>
</organism>
<name>A0A1H3KXH2_9PROT</name>
<protein>
    <submittedName>
        <fullName evidence="1">Uncharacterized protein</fullName>
    </submittedName>
</protein>
<accession>A0A1H3KXH2</accession>